<dbReference type="InterPro" id="IPR056536">
    <property type="entry name" value="TPR_NUP160_C"/>
</dbReference>
<evidence type="ECO:0000256" key="3">
    <source>
        <dbReference type="ARBA" id="ARBA00023242"/>
    </source>
</evidence>
<feature type="domain" description="NUP160 middle TPR" evidence="7">
    <location>
        <begin position="820"/>
        <end position="1087"/>
    </location>
</feature>
<dbReference type="PANTHER" id="PTHR21286:SF0">
    <property type="entry name" value="NUCLEAR PORE COMPLEX PROTEIN NUP160"/>
    <property type="match status" value="1"/>
</dbReference>
<keyword evidence="9" id="KW-1185">Reference proteome</keyword>
<dbReference type="GO" id="GO:0005643">
    <property type="term" value="C:nuclear pore"/>
    <property type="evidence" value="ECO:0007669"/>
    <property type="project" value="TreeGrafter"/>
</dbReference>
<sequence>MEDFSMSYREVIPGQTNPQLWNDISLNTGGTQSTQDIKVAEKAGGYCYKNAWQIDNRNRFIYWRTCHDTLEISEISLDTNLIDNHVRYRFADSPVLTVSIFETEASVVMLVVTVSSLHRLTFPHPKKLQQKIETQSMSIFHDARANSTRDASTFHVIGNLTATNHPIPHTAACWLLPNGQEALFATAYHTTLMMFVMNCETGKTASTELKQNYIVPRILSNITGALRGKPNSTDSKFVSSLVFNTVGDQTFLYALYRDEQIRMWSTKTGQCVSTVNCLQEGIDARPQGPQSNSLRRSSPSTICAYLCYSMGSEFVTIQTQWDGANNYSMVRSKVIKAPQFDLVDFEMNNNRMWGLWCNPQGEYNICSYSFLSSSGWISAAMEPPPDRCIVVENGCDPKQIYCSYIFHPGKFQRSVIDQALMMFRRSNIMSDPYLPVAILKDRVCQAVEQEVQNEISEYEMTDEEYVEVSAKHWEAFYLRCEQYQEKSCQPIGLVIMQSVGAVCIVKKTSFSLLRPCDTLEHVMMSGDDVKIDLDQDIVKLISVLALLEQPILEDIKREIDNKMYQLHIPNVVIEKFVSDMLSKDDDEEMSTQRDFILKIHHEIKTIGDLSQAMISLLEQLRMDCDDTEQSPGVRHSIALFGSDVGVSVVAESLRQIALVRFSLCRNLLILQHILFETFDIACNVLEVIRSQCMPDTVVFVQAYYVMMWMSETPAQSSPSSASLESSFQRLAILQLSDARQIQRSVQPITLLELFLRGKGIGTGLSMLNLQFKKITDQQWQYTLVPLVKIIGQLVYPFQMKRIVNLRTALRFSLIKTLNRWAVSGNFTFGEWLLSSCQHILIQEYVRLLNRWCEWNSCSRHFILAVSLLENGETHKAYDLFMKAASGVLTEPFLEKIILSPSQDGTITYNSALTQYYLKVIQLFEQHSALDHVISLARAAIGILDKNDPQLAMFQSIVFTNHLQLEHYDEAYHALIDNSESSRRKDCLRLLVVCLFQQNRSDLLMKFPYIRLQDDLEDIVESRARSMAIERNHYYEFLYAFHVTKGNLRKASSIMYEQAMRYSLECDTIESIQSRYECLLACLNTLNLVEESYAWIAKPVINEDNGQHSDDMETNEIPVKQNVIVLQIKDIRQELLVADTILCLSKHRQDIGSIINADIDQLVAVLANTGLYIAAVKLTSKLEKSLASILESLAAACVRASEENSNEVWSWLQENDIADLPQKNSAVDMAWKLLEVLLNDYEADNSTVLRKAVANKILSLGEFLPHWLCLSYKKSNASELLYLYVNHGRLVEATELAVDYISAMLRFGGEFFGLRNSMHIIRPPMCLPVNTIDLLIYGLELNATQEECYQDCLNELKNVVAFYMKTAKEVSASKIHYASDVEAIDVR</sequence>
<dbReference type="EMBL" id="WJQU01000003">
    <property type="protein sequence ID" value="KAJ6639734.1"/>
    <property type="molecule type" value="Genomic_DNA"/>
</dbReference>
<dbReference type="InterPro" id="IPR056547">
    <property type="entry name" value="NUP160_helical"/>
</dbReference>
<comment type="subcellular location">
    <subcellularLocation>
        <location evidence="1">Nucleus</location>
    </subcellularLocation>
</comment>
<keyword evidence="2" id="KW-0813">Transport</keyword>
<feature type="domain" description="NUP160 C-terminal TPR" evidence="6">
    <location>
        <begin position="1127"/>
        <end position="1374"/>
    </location>
</feature>
<evidence type="ECO:0000313" key="8">
    <source>
        <dbReference type="EMBL" id="KAJ6639734.1"/>
    </source>
</evidence>
<dbReference type="Proteomes" id="UP001151699">
    <property type="component" value="Chromosome X"/>
</dbReference>
<keyword evidence="3" id="KW-0539">Nucleus</keyword>
<dbReference type="PANTHER" id="PTHR21286">
    <property type="entry name" value="NUCLEAR PORE COMPLEX PROTEIN NUP160"/>
    <property type="match status" value="1"/>
</dbReference>
<feature type="domain" description="NUP160 helical" evidence="5">
    <location>
        <begin position="532"/>
        <end position="754"/>
    </location>
</feature>
<evidence type="ECO:0000313" key="9">
    <source>
        <dbReference type="Proteomes" id="UP001151699"/>
    </source>
</evidence>
<evidence type="ECO:0000259" key="5">
    <source>
        <dbReference type="Pfam" id="PF23345"/>
    </source>
</evidence>
<dbReference type="InterPro" id="IPR021717">
    <property type="entry name" value="Nucleoporin_Nup160"/>
</dbReference>
<evidence type="ECO:0000256" key="2">
    <source>
        <dbReference type="ARBA" id="ARBA00022448"/>
    </source>
</evidence>
<dbReference type="Pfam" id="PF23345">
    <property type="entry name" value="NUP160_helical"/>
    <property type="match status" value="1"/>
</dbReference>
<organism evidence="8 9">
    <name type="scientific">Pseudolycoriella hygida</name>
    <dbReference type="NCBI Taxonomy" id="35572"/>
    <lineage>
        <taxon>Eukaryota</taxon>
        <taxon>Metazoa</taxon>
        <taxon>Ecdysozoa</taxon>
        <taxon>Arthropoda</taxon>
        <taxon>Hexapoda</taxon>
        <taxon>Insecta</taxon>
        <taxon>Pterygota</taxon>
        <taxon>Neoptera</taxon>
        <taxon>Endopterygota</taxon>
        <taxon>Diptera</taxon>
        <taxon>Nematocera</taxon>
        <taxon>Sciaroidea</taxon>
        <taxon>Sciaridae</taxon>
        <taxon>Pseudolycoriella</taxon>
    </lineage>
</organism>
<accession>A0A9Q0MYC5</accession>
<evidence type="ECO:0000259" key="4">
    <source>
        <dbReference type="Pfam" id="PF11715"/>
    </source>
</evidence>
<dbReference type="OrthoDB" id="67716at2759"/>
<dbReference type="Pfam" id="PF11715">
    <property type="entry name" value="Beta-prop_Nup120_160"/>
    <property type="match status" value="1"/>
</dbReference>
<dbReference type="GO" id="GO:0017056">
    <property type="term" value="F:structural constituent of nuclear pore"/>
    <property type="evidence" value="ECO:0007669"/>
    <property type="project" value="TreeGrafter"/>
</dbReference>
<feature type="domain" description="Nucleoporin Nup120/160 beta-propeller" evidence="4">
    <location>
        <begin position="59"/>
        <end position="520"/>
    </location>
</feature>
<evidence type="ECO:0000259" key="7">
    <source>
        <dbReference type="Pfam" id="PF23354"/>
    </source>
</evidence>
<gene>
    <name evidence="8" type="primary">Nup160</name>
    <name evidence="8" type="ORF">Bhyg_12481</name>
</gene>
<name>A0A9Q0MYC5_9DIPT</name>
<proteinExistence type="predicted"/>
<reference evidence="8" key="1">
    <citation type="submission" date="2022-07" db="EMBL/GenBank/DDBJ databases">
        <authorList>
            <person name="Trinca V."/>
            <person name="Uliana J.V.C."/>
            <person name="Torres T.T."/>
            <person name="Ward R.J."/>
            <person name="Monesi N."/>
        </authorList>
    </citation>
    <scope>NUCLEOTIDE SEQUENCE</scope>
    <source>
        <strain evidence="8">HSMRA1968</strain>
        <tissue evidence="8">Whole embryos</tissue>
    </source>
</reference>
<dbReference type="InterPro" id="IPR056535">
    <property type="entry name" value="TPR_NUP160_M"/>
</dbReference>
<evidence type="ECO:0000256" key="1">
    <source>
        <dbReference type="ARBA" id="ARBA00004123"/>
    </source>
</evidence>
<protein>
    <submittedName>
        <fullName evidence="8">Nuclear pore complex protein Nup160 like</fullName>
    </submittedName>
</protein>
<dbReference type="Pfam" id="PF23354">
    <property type="entry name" value="TPR_NUP160_120_M"/>
    <property type="match status" value="1"/>
</dbReference>
<dbReference type="Pfam" id="PF23347">
    <property type="entry name" value="TPR_Nup160_C"/>
    <property type="match status" value="1"/>
</dbReference>
<evidence type="ECO:0000259" key="6">
    <source>
        <dbReference type="Pfam" id="PF23347"/>
    </source>
</evidence>
<comment type="caution">
    <text evidence="8">The sequence shown here is derived from an EMBL/GenBank/DDBJ whole genome shotgun (WGS) entry which is preliminary data.</text>
</comment>
<dbReference type="InterPro" id="IPR059141">
    <property type="entry name" value="Beta-prop_Nup120_160"/>
</dbReference>